<evidence type="ECO:0000256" key="1">
    <source>
        <dbReference type="PROSITE-ProRule" id="PRU00325"/>
    </source>
</evidence>
<protein>
    <recommendedName>
        <fullName evidence="3">SWIM-type domain-containing protein</fullName>
    </recommendedName>
</protein>
<evidence type="ECO:0000313" key="5">
    <source>
        <dbReference type="Proteomes" id="UP000268233"/>
    </source>
</evidence>
<dbReference type="EMBL" id="RBWW01000001">
    <property type="protein sequence ID" value="RKS82119.1"/>
    <property type="molecule type" value="Genomic_DNA"/>
</dbReference>
<feature type="coiled-coil region" evidence="2">
    <location>
        <begin position="80"/>
        <end position="125"/>
    </location>
</feature>
<dbReference type="RefSeq" id="WP_121302814.1">
    <property type="nucleotide sequence ID" value="NZ_RBWW01000001.1"/>
</dbReference>
<evidence type="ECO:0000313" key="4">
    <source>
        <dbReference type="EMBL" id="RKS82119.1"/>
    </source>
</evidence>
<evidence type="ECO:0000256" key="2">
    <source>
        <dbReference type="SAM" id="Coils"/>
    </source>
</evidence>
<dbReference type="AlphaFoldDB" id="A0A495R4H5"/>
<name>A0A495R4H5_9EURY</name>
<keyword evidence="1" id="KW-0479">Metal-binding</keyword>
<accession>A0A495R4H5</accession>
<keyword evidence="5" id="KW-1185">Reference proteome</keyword>
<dbReference type="GO" id="GO:0008270">
    <property type="term" value="F:zinc ion binding"/>
    <property type="evidence" value="ECO:0007669"/>
    <property type="project" value="UniProtKB-KW"/>
</dbReference>
<keyword evidence="2" id="KW-0175">Coiled coil</keyword>
<reference evidence="4 5" key="1">
    <citation type="submission" date="2018-10" db="EMBL/GenBank/DDBJ databases">
        <title>Genomic Encyclopedia of Archaeal and Bacterial Type Strains, Phase II (KMG-II): from individual species to whole genera.</title>
        <authorList>
            <person name="Goeker M."/>
        </authorList>
    </citation>
    <scope>NUCLEOTIDE SEQUENCE [LARGE SCALE GENOMIC DNA]</scope>
    <source>
        <strain evidence="4 5">DSM 11927</strain>
    </source>
</reference>
<proteinExistence type="predicted"/>
<comment type="caution">
    <text evidence="4">The sequence shown here is derived from an EMBL/GenBank/DDBJ whole genome shotgun (WGS) entry which is preliminary data.</text>
</comment>
<keyword evidence="1" id="KW-0862">Zinc</keyword>
<dbReference type="PROSITE" id="PS50966">
    <property type="entry name" value="ZF_SWIM"/>
    <property type="match status" value="1"/>
</dbReference>
<evidence type="ECO:0000259" key="3">
    <source>
        <dbReference type="PROSITE" id="PS50966"/>
    </source>
</evidence>
<sequence length="128" mass="14263">MSSESVQPDVGPRTLRAATEHMTVYENAQSLFEVTTESGSAYTVDLREPACTCPDFEYRESVSECKHIRRVRIEVGQVDVETLEKELTETADNLESNAADLEAQAQKLTNTAGELRDALNRLEEVLGR</sequence>
<dbReference type="Proteomes" id="UP000268233">
    <property type="component" value="Unassembled WGS sequence"/>
</dbReference>
<gene>
    <name evidence="4" type="ORF">BDK61_1416</name>
</gene>
<dbReference type="InterPro" id="IPR007527">
    <property type="entry name" value="Znf_SWIM"/>
</dbReference>
<feature type="domain" description="SWIM-type" evidence="3">
    <location>
        <begin position="42"/>
        <end position="76"/>
    </location>
</feature>
<organism evidence="4 5">
    <name type="scientific">Haloarcula quadrata</name>
    <dbReference type="NCBI Taxonomy" id="182779"/>
    <lineage>
        <taxon>Archaea</taxon>
        <taxon>Methanobacteriati</taxon>
        <taxon>Methanobacteriota</taxon>
        <taxon>Stenosarchaea group</taxon>
        <taxon>Halobacteria</taxon>
        <taxon>Halobacteriales</taxon>
        <taxon>Haloarculaceae</taxon>
        <taxon>Haloarcula</taxon>
    </lineage>
</organism>
<keyword evidence="1" id="KW-0863">Zinc-finger</keyword>